<feature type="transmembrane region" description="Helical" evidence="1">
    <location>
        <begin position="181"/>
        <end position="200"/>
    </location>
</feature>
<evidence type="ECO:0008006" key="4">
    <source>
        <dbReference type="Google" id="ProtNLM"/>
    </source>
</evidence>
<name>A0A1V4II20_9CLOT</name>
<dbReference type="EMBL" id="MZGV01000046">
    <property type="protein sequence ID" value="OPJ59325.1"/>
    <property type="molecule type" value="Genomic_DNA"/>
</dbReference>
<keyword evidence="1" id="KW-0472">Membrane</keyword>
<evidence type="ECO:0000256" key="1">
    <source>
        <dbReference type="SAM" id="Phobius"/>
    </source>
</evidence>
<sequence>MKVNKDSIISKYINSNLEIIYGISYSIFCYIMWAIISNAVLSITPDYVVLIATVICVIIRNVVSMNTTNKMMLLTVPMFSAIILLVILHFEISNIVSVIMIWFVILTISKKDSVKMIYGDYISYARITIYILIGLGIVLFYIRSNYMMHVIRCYFIYLSSIIWLLREARNYYNKTNSKKKYLCNFGIVSFILIMSIQPIYIFVFNIIKIVAVTVIKVVIDILTVILEPINKIMNILFDGLYNFLSKLADRTSKKTLDRLFGSDRNKKSVHFQQYKGFPPAVEIFIKIVILVAIIVISYIIIKKYISSKNEIYNKKNAVNIDEIKEKITEIKGDRKSALRILKDIFKAKDYRTQICRKYQTFLKITYKKKIFRPHMTGLDIINMTKNMPDSENIENITNIYNESKFSNHVIEKERLEKFKKSYSHIKIR</sequence>
<dbReference type="Proteomes" id="UP000190080">
    <property type="component" value="Unassembled WGS sequence"/>
</dbReference>
<feature type="transmembrane region" description="Helical" evidence="1">
    <location>
        <begin position="94"/>
        <end position="109"/>
    </location>
</feature>
<dbReference type="AlphaFoldDB" id="A0A1V4II20"/>
<feature type="transmembrane region" description="Helical" evidence="1">
    <location>
        <begin position="283"/>
        <end position="301"/>
    </location>
</feature>
<dbReference type="STRING" id="1450648.CLORY_33340"/>
<proteinExistence type="predicted"/>
<keyword evidence="1" id="KW-1133">Transmembrane helix</keyword>
<feature type="transmembrane region" description="Helical" evidence="1">
    <location>
        <begin position="47"/>
        <end position="64"/>
    </location>
</feature>
<feature type="transmembrane region" description="Helical" evidence="1">
    <location>
        <begin position="20"/>
        <end position="41"/>
    </location>
</feature>
<protein>
    <recommendedName>
        <fullName evidence="4">DUF4129 domain-containing protein</fullName>
    </recommendedName>
</protein>
<gene>
    <name evidence="2" type="ORF">CLORY_33340</name>
</gene>
<keyword evidence="1" id="KW-0812">Transmembrane</keyword>
<comment type="caution">
    <text evidence="2">The sequence shown here is derived from an EMBL/GenBank/DDBJ whole genome shotgun (WGS) entry which is preliminary data.</text>
</comment>
<dbReference type="RefSeq" id="WP_079426566.1">
    <property type="nucleotide sequence ID" value="NZ_MZGV01000046.1"/>
</dbReference>
<reference evidence="2 3" key="1">
    <citation type="submission" date="2017-03" db="EMBL/GenBank/DDBJ databases">
        <title>Genome sequence of Clostridium oryzae DSM 28571.</title>
        <authorList>
            <person name="Poehlein A."/>
            <person name="Daniel R."/>
        </authorList>
    </citation>
    <scope>NUCLEOTIDE SEQUENCE [LARGE SCALE GENOMIC DNA]</scope>
    <source>
        <strain evidence="2 3">DSM 28571</strain>
    </source>
</reference>
<accession>A0A1V4II20</accession>
<organism evidence="2 3">
    <name type="scientific">Clostridium oryzae</name>
    <dbReference type="NCBI Taxonomy" id="1450648"/>
    <lineage>
        <taxon>Bacteria</taxon>
        <taxon>Bacillati</taxon>
        <taxon>Bacillota</taxon>
        <taxon>Clostridia</taxon>
        <taxon>Eubacteriales</taxon>
        <taxon>Clostridiaceae</taxon>
        <taxon>Clostridium</taxon>
    </lineage>
</organism>
<keyword evidence="3" id="KW-1185">Reference proteome</keyword>
<evidence type="ECO:0000313" key="3">
    <source>
        <dbReference type="Proteomes" id="UP000190080"/>
    </source>
</evidence>
<feature type="transmembrane region" description="Helical" evidence="1">
    <location>
        <begin position="121"/>
        <end position="142"/>
    </location>
</feature>
<evidence type="ECO:0000313" key="2">
    <source>
        <dbReference type="EMBL" id="OPJ59325.1"/>
    </source>
</evidence>
<feature type="transmembrane region" description="Helical" evidence="1">
    <location>
        <begin position="71"/>
        <end position="88"/>
    </location>
</feature>
<feature type="transmembrane region" description="Helical" evidence="1">
    <location>
        <begin position="148"/>
        <end position="165"/>
    </location>
</feature>